<keyword evidence="7" id="KW-0408">Iron</keyword>
<feature type="chain" id="PRO_5033033673" evidence="14">
    <location>
        <begin position="27"/>
        <end position="816"/>
    </location>
</feature>
<keyword evidence="3 12" id="KW-1134">Transmembrane beta strand</keyword>
<evidence type="ECO:0000259" key="16">
    <source>
        <dbReference type="Pfam" id="PF07715"/>
    </source>
</evidence>
<dbReference type="Proteomes" id="UP000581447">
    <property type="component" value="Unassembled WGS sequence"/>
</dbReference>
<evidence type="ECO:0000256" key="5">
    <source>
        <dbReference type="ARBA" id="ARBA00022692"/>
    </source>
</evidence>
<evidence type="ECO:0000256" key="3">
    <source>
        <dbReference type="ARBA" id="ARBA00022452"/>
    </source>
</evidence>
<dbReference type="GO" id="GO:0009279">
    <property type="term" value="C:cell outer membrane"/>
    <property type="evidence" value="ECO:0007669"/>
    <property type="project" value="UniProtKB-SubCell"/>
</dbReference>
<dbReference type="InterPro" id="IPR039426">
    <property type="entry name" value="TonB-dep_rcpt-like"/>
</dbReference>
<proteinExistence type="inferred from homology"/>
<accession>A0A840B2L8</accession>
<dbReference type="SUPFAM" id="SSF56935">
    <property type="entry name" value="Porins"/>
    <property type="match status" value="1"/>
</dbReference>
<evidence type="ECO:0000256" key="13">
    <source>
        <dbReference type="RuleBase" id="RU003357"/>
    </source>
</evidence>
<dbReference type="InterPro" id="IPR036942">
    <property type="entry name" value="Beta-barrel_TonB_sf"/>
</dbReference>
<keyword evidence="18" id="KW-1185">Reference proteome</keyword>
<dbReference type="Pfam" id="PF07715">
    <property type="entry name" value="Plug"/>
    <property type="match status" value="1"/>
</dbReference>
<evidence type="ECO:0000313" key="18">
    <source>
        <dbReference type="Proteomes" id="UP000581447"/>
    </source>
</evidence>
<evidence type="ECO:0000259" key="15">
    <source>
        <dbReference type="Pfam" id="PF00593"/>
    </source>
</evidence>
<evidence type="ECO:0000256" key="1">
    <source>
        <dbReference type="ARBA" id="ARBA00004571"/>
    </source>
</evidence>
<dbReference type="GO" id="GO:0015344">
    <property type="term" value="F:siderophore uptake transmembrane transporter activity"/>
    <property type="evidence" value="ECO:0007669"/>
    <property type="project" value="TreeGrafter"/>
</dbReference>
<comment type="caution">
    <text evidence="17">The sequence shown here is derived from an EMBL/GenBank/DDBJ whole genome shotgun (WGS) entry which is preliminary data.</text>
</comment>
<comment type="similarity">
    <text evidence="12 13">Belongs to the TonB-dependent receptor family.</text>
</comment>
<reference evidence="17 18" key="1">
    <citation type="submission" date="2020-08" db="EMBL/GenBank/DDBJ databases">
        <title>Genomic Encyclopedia of Type Strains, Phase IV (KMG-IV): sequencing the most valuable type-strain genomes for metagenomic binning, comparative biology and taxonomic classification.</title>
        <authorList>
            <person name="Goeker M."/>
        </authorList>
    </citation>
    <scope>NUCLEOTIDE SEQUENCE [LARGE SCALE GENOMIC DNA]</scope>
    <source>
        <strain evidence="17 18">DSM 29050</strain>
    </source>
</reference>
<dbReference type="InterPro" id="IPR037066">
    <property type="entry name" value="Plug_dom_sf"/>
</dbReference>
<dbReference type="AlphaFoldDB" id="A0A840B2L8"/>
<dbReference type="Gene3D" id="2.170.130.10">
    <property type="entry name" value="TonB-dependent receptor, plug domain"/>
    <property type="match status" value="1"/>
</dbReference>
<name>A0A840B2L8_9SPHN</name>
<keyword evidence="2 12" id="KW-0813">Transport</keyword>
<feature type="signal peptide" evidence="14">
    <location>
        <begin position="1"/>
        <end position="26"/>
    </location>
</feature>
<dbReference type="Gene3D" id="2.40.170.20">
    <property type="entry name" value="TonB-dependent receptor, beta-barrel domain"/>
    <property type="match status" value="1"/>
</dbReference>
<dbReference type="PROSITE" id="PS52016">
    <property type="entry name" value="TONB_DEPENDENT_REC_3"/>
    <property type="match status" value="1"/>
</dbReference>
<keyword evidence="11 12" id="KW-0998">Cell outer membrane</keyword>
<evidence type="ECO:0000313" key="17">
    <source>
        <dbReference type="EMBL" id="MBB3943522.1"/>
    </source>
</evidence>
<dbReference type="EMBL" id="JACIEA010000002">
    <property type="protein sequence ID" value="MBB3943522.1"/>
    <property type="molecule type" value="Genomic_DNA"/>
</dbReference>
<evidence type="ECO:0000256" key="14">
    <source>
        <dbReference type="SAM" id="SignalP"/>
    </source>
</evidence>
<keyword evidence="9 13" id="KW-0798">TonB box</keyword>
<comment type="subcellular location">
    <subcellularLocation>
        <location evidence="1 12">Cell outer membrane</location>
        <topology evidence="1 12">Multi-pass membrane protein</topology>
    </subcellularLocation>
</comment>
<dbReference type="PANTHER" id="PTHR32552:SF89">
    <property type="entry name" value="CATECHOLATE SIDEROPHORE RECEPTOR FIU"/>
    <property type="match status" value="1"/>
</dbReference>
<evidence type="ECO:0000256" key="2">
    <source>
        <dbReference type="ARBA" id="ARBA00022448"/>
    </source>
</evidence>
<protein>
    <submittedName>
        <fullName evidence="17">Outer membrane receptor protein involved in Fe transport</fullName>
    </submittedName>
</protein>
<keyword evidence="17" id="KW-0675">Receptor</keyword>
<evidence type="ECO:0000256" key="9">
    <source>
        <dbReference type="ARBA" id="ARBA00023077"/>
    </source>
</evidence>
<feature type="domain" description="TonB-dependent receptor-like beta-barrel" evidence="15">
    <location>
        <begin position="279"/>
        <end position="773"/>
    </location>
</feature>
<evidence type="ECO:0000256" key="6">
    <source>
        <dbReference type="ARBA" id="ARBA00022729"/>
    </source>
</evidence>
<dbReference type="RefSeq" id="WP_183941831.1">
    <property type="nucleotide sequence ID" value="NZ_BAABBG010000005.1"/>
</dbReference>
<evidence type="ECO:0000256" key="8">
    <source>
        <dbReference type="ARBA" id="ARBA00023065"/>
    </source>
</evidence>
<dbReference type="InterPro" id="IPR000531">
    <property type="entry name" value="Beta-barrel_TonB"/>
</dbReference>
<gene>
    <name evidence="17" type="ORF">GGR91_001780</name>
</gene>
<dbReference type="InterPro" id="IPR012910">
    <property type="entry name" value="Plug_dom"/>
</dbReference>
<evidence type="ECO:0000256" key="11">
    <source>
        <dbReference type="ARBA" id="ARBA00023237"/>
    </source>
</evidence>
<sequence length="816" mass="87916">MRARSALRVSMFSVSLLALTPSIAYAQSAVAAEDDAQSKDDEIVVTGTNASRSAQNTPLSIALVDEADLRTFTGSGSQADLLQQLPGLKTEGGGGEVATNFRVRGLPSGGQFEFTPINYDGVTVLSAFGLNSSAFDFFARNDLGIERLEFVKGGVSNLFGVSSTAGIINYISKTGTDTPHGTFQLEVAEDNRYRGDFAYQGPLSENTYMAVSGFYRYDEGPIDTGIPTEGFALRGNIKHEFADGSGSFALYGSYINDRANFYLPVPLDGTTRKRVNGNDGKTVFTTNSSAVDGIRVNTPEGATEFRAGDGFQTEGGSIYAVFDKEFGDGWKINSKLKWSDYQSASNFFSNGIGPAAPETQAQFLARVAPTATLSQAVFTDVETGAVLPSNYILYANAFNDRQRPTSDATMEVNLIKSFDTGSLNHTVTLGGFMSRAEADNNQRTVQYLGQFNNNPTLVNLAINGQQYTVNGIIQAPSAYTQETRSAFKRAIYLADQIEADRWTLDFGARVERATIENRIEVTASRAGTLATNAVAGAPINTMTFGTGTFRSGKASTTAWAFAVGGLYKLTDNVNLYANASAGYFFPQAQGTNGQLNSANRDIVFFEPEPVNQVEAGVKVRSGAFRGYAAAFYTGLRKRTSVSFVGANLTPSLLLTESDTFGIELDGNYQPTDYLTVSGNFTYQDAKFMGDSPTSINGKRPDRLPKMLANVGAQVSTNGFDASVFWNHQSKTFQDASNNVPLFAYSIWRAEAGYTFDSLGAENKLRFSVGVWNLLNSQGLAEGNPRAGAIQTGGTGAYFNARPILPRRITAKLTFDF</sequence>
<evidence type="ECO:0000256" key="7">
    <source>
        <dbReference type="ARBA" id="ARBA00023004"/>
    </source>
</evidence>
<keyword evidence="6 14" id="KW-0732">Signal</keyword>
<keyword evidence="10 12" id="KW-0472">Membrane</keyword>
<keyword evidence="4" id="KW-0410">Iron transport</keyword>
<keyword evidence="5 12" id="KW-0812">Transmembrane</keyword>
<evidence type="ECO:0000256" key="10">
    <source>
        <dbReference type="ARBA" id="ARBA00023136"/>
    </source>
</evidence>
<evidence type="ECO:0000256" key="12">
    <source>
        <dbReference type="PROSITE-ProRule" id="PRU01360"/>
    </source>
</evidence>
<feature type="domain" description="TonB-dependent receptor plug" evidence="16">
    <location>
        <begin position="54"/>
        <end position="167"/>
    </location>
</feature>
<organism evidence="17 18">
    <name type="scientific">Sphingorhabdus rigui</name>
    <dbReference type="NCBI Taxonomy" id="1282858"/>
    <lineage>
        <taxon>Bacteria</taxon>
        <taxon>Pseudomonadati</taxon>
        <taxon>Pseudomonadota</taxon>
        <taxon>Alphaproteobacteria</taxon>
        <taxon>Sphingomonadales</taxon>
        <taxon>Sphingomonadaceae</taxon>
        <taxon>Sphingorhabdus</taxon>
    </lineage>
</organism>
<dbReference type="PANTHER" id="PTHR32552">
    <property type="entry name" value="FERRICHROME IRON RECEPTOR-RELATED"/>
    <property type="match status" value="1"/>
</dbReference>
<keyword evidence="8" id="KW-0406">Ion transport</keyword>
<dbReference type="Pfam" id="PF00593">
    <property type="entry name" value="TonB_dep_Rec_b-barrel"/>
    <property type="match status" value="1"/>
</dbReference>
<evidence type="ECO:0000256" key="4">
    <source>
        <dbReference type="ARBA" id="ARBA00022496"/>
    </source>
</evidence>